<comment type="caution">
    <text evidence="1">The sequence shown here is derived from an EMBL/GenBank/DDBJ whole genome shotgun (WGS) entry which is preliminary data.</text>
</comment>
<accession>A0ACB5T1H4</accession>
<name>A0ACB5T1H4_AMBMO</name>
<evidence type="ECO:0000313" key="1">
    <source>
        <dbReference type="EMBL" id="GME79219.1"/>
    </source>
</evidence>
<dbReference type="Proteomes" id="UP001165064">
    <property type="component" value="Unassembled WGS sequence"/>
</dbReference>
<sequence>MTDPKQIQRKGLQSPTDKLTSHEATPVLQIKDIQQKNQRSSESKKSRGHKQHRQGRTYQKPPQIDPEKDVPPQPAHQKDGKIDTSNLRRSNRISRSCFSCKKRKVKCNFEIPCDRCISRNRAHLCSREPVVVDGLLVNNPADEKELKFSQENEVLKRKIKELEETILKLKEKEPTCQTQNNDVKEKKGIVAPLSGTKRSSKTTTNFASSYSKIEHEPPQKKQKISAQKSSGIDADELLIESRKWDSYAITVSLLTKGLAEGMHDGDNNLNFNTEEWAILHKKKIAVTESNSGDSNLNSKVSCLTVDDNSKSRAWKYHLKIINKLGKRESDIIIGKAFSVSFMFNVVDEKDFMKEYEDYWANESFPDKHITPLYSKESQTYLFLSQYYTLMCIGMYYSDESLQEELGFTDEEWDLYPRACFSCALESLYRGKYMTHMKFETVQTGYLLKMCAHPLGGIHLLNCVNLTAGYVARELNLDKIKPDTPNIDENPQIQLRIKGWWSLVVHDWFESHGRFSTIPQGKLLLSKRGTILLMRC</sequence>
<keyword evidence="2" id="KW-1185">Reference proteome</keyword>
<reference evidence="1" key="1">
    <citation type="submission" date="2023-04" db="EMBL/GenBank/DDBJ databases">
        <title>Ambrosiozyma monospora NBRC 10751.</title>
        <authorList>
            <person name="Ichikawa N."/>
            <person name="Sato H."/>
            <person name="Tonouchi N."/>
        </authorList>
    </citation>
    <scope>NUCLEOTIDE SEQUENCE</scope>
    <source>
        <strain evidence="1">NBRC 10751</strain>
    </source>
</reference>
<organism evidence="1 2">
    <name type="scientific">Ambrosiozyma monospora</name>
    <name type="common">Yeast</name>
    <name type="synonym">Endomycopsis monosporus</name>
    <dbReference type="NCBI Taxonomy" id="43982"/>
    <lineage>
        <taxon>Eukaryota</taxon>
        <taxon>Fungi</taxon>
        <taxon>Dikarya</taxon>
        <taxon>Ascomycota</taxon>
        <taxon>Saccharomycotina</taxon>
        <taxon>Pichiomycetes</taxon>
        <taxon>Pichiales</taxon>
        <taxon>Pichiaceae</taxon>
        <taxon>Ambrosiozyma</taxon>
    </lineage>
</organism>
<evidence type="ECO:0000313" key="2">
    <source>
        <dbReference type="Proteomes" id="UP001165064"/>
    </source>
</evidence>
<proteinExistence type="predicted"/>
<dbReference type="EMBL" id="BSXS01002490">
    <property type="protein sequence ID" value="GME79219.1"/>
    <property type="molecule type" value="Genomic_DNA"/>
</dbReference>
<protein>
    <submittedName>
        <fullName evidence="1">Unnamed protein product</fullName>
    </submittedName>
</protein>
<gene>
    <name evidence="1" type="ORF">Amon02_000382900</name>
</gene>